<comment type="caution">
    <text evidence="2">The sequence shown here is derived from an EMBL/GenBank/DDBJ whole genome shotgun (WGS) entry which is preliminary data.</text>
</comment>
<evidence type="ECO:0000313" key="2">
    <source>
        <dbReference type="EMBL" id="RXJ74515.1"/>
    </source>
</evidence>
<evidence type="ECO:0000256" key="1">
    <source>
        <dbReference type="SAM" id="SignalP"/>
    </source>
</evidence>
<gene>
    <name evidence="2" type="ORF">CS022_02765</name>
</gene>
<dbReference type="Proteomes" id="UP000290287">
    <property type="component" value="Unassembled WGS sequence"/>
</dbReference>
<organism evidence="2 3">
    <name type="scientific">Veronia nyctiphanis</name>
    <dbReference type="NCBI Taxonomy" id="1278244"/>
    <lineage>
        <taxon>Bacteria</taxon>
        <taxon>Pseudomonadati</taxon>
        <taxon>Pseudomonadota</taxon>
        <taxon>Gammaproteobacteria</taxon>
        <taxon>Vibrionales</taxon>
        <taxon>Vibrionaceae</taxon>
        <taxon>Veronia</taxon>
    </lineage>
</organism>
<keyword evidence="1" id="KW-0732">Signal</keyword>
<proteinExistence type="predicted"/>
<feature type="signal peptide" evidence="1">
    <location>
        <begin position="1"/>
        <end position="22"/>
    </location>
</feature>
<reference evidence="2 3" key="1">
    <citation type="submission" date="2017-10" db="EMBL/GenBank/DDBJ databases">
        <title>Nyctiphanis sp. nov., isolated from the stomach of the euphausiid Nyctiphanes simplex (Hansen, 1911) in the Gulf of California.</title>
        <authorList>
            <person name="Gomez-Gil B."/>
            <person name="Aguilar-Mendez M."/>
            <person name="Lopez-Cortes A."/>
            <person name="Gomez-Gutierrez J."/>
            <person name="Roque A."/>
            <person name="Lang E."/>
            <person name="Gonzalez-Castillo A."/>
        </authorList>
    </citation>
    <scope>NUCLEOTIDE SEQUENCE [LARGE SCALE GENOMIC DNA]</scope>
    <source>
        <strain evidence="2 3">CAIM 600</strain>
    </source>
</reference>
<dbReference type="AlphaFoldDB" id="A0A4Q0YUN4"/>
<name>A0A4Q0YUN4_9GAMM</name>
<keyword evidence="3" id="KW-1185">Reference proteome</keyword>
<protein>
    <submittedName>
        <fullName evidence="2">Uncharacterized protein</fullName>
    </submittedName>
</protein>
<sequence length="161" mass="18485">MPAAYRVILLATAILTSQFSLASDVLEVSDNGRKSDFFSHSNERGRLEVIKDSFVLSLPSWRNDTRDKLDIWNSWSIGVDVNPFMMSTDGKNFYVMGLLIDEKEMPDWDDLDGLTDWLLDQGVVMSVGRQVTGSDAIYRFDIRFRQNNDPEVLLQLQIPYR</sequence>
<feature type="chain" id="PRO_5020429225" evidence="1">
    <location>
        <begin position="23"/>
        <end position="161"/>
    </location>
</feature>
<accession>A0A4Q0YUN4</accession>
<dbReference type="EMBL" id="PEIB01000002">
    <property type="protein sequence ID" value="RXJ74515.1"/>
    <property type="molecule type" value="Genomic_DNA"/>
</dbReference>
<dbReference type="RefSeq" id="WP_129120984.1">
    <property type="nucleotide sequence ID" value="NZ_PEIB01000002.1"/>
</dbReference>
<evidence type="ECO:0000313" key="3">
    <source>
        <dbReference type="Proteomes" id="UP000290287"/>
    </source>
</evidence>